<protein>
    <submittedName>
        <fullName evidence="2">Uncharacterized protein</fullName>
    </submittedName>
</protein>
<comment type="caution">
    <text evidence="2">The sequence shown here is derived from an EMBL/GenBank/DDBJ whole genome shotgun (WGS) entry which is preliminary data.</text>
</comment>
<accession>A0A225W995</accession>
<organism evidence="2 3">
    <name type="scientific">Phytophthora megakarya</name>
    <dbReference type="NCBI Taxonomy" id="4795"/>
    <lineage>
        <taxon>Eukaryota</taxon>
        <taxon>Sar</taxon>
        <taxon>Stramenopiles</taxon>
        <taxon>Oomycota</taxon>
        <taxon>Peronosporomycetes</taxon>
        <taxon>Peronosporales</taxon>
        <taxon>Peronosporaceae</taxon>
        <taxon>Phytophthora</taxon>
    </lineage>
</organism>
<name>A0A225W995_9STRA</name>
<gene>
    <name evidence="2" type="ORF">PHMEG_00012905</name>
</gene>
<dbReference type="Proteomes" id="UP000198211">
    <property type="component" value="Unassembled WGS sequence"/>
</dbReference>
<reference evidence="3" key="1">
    <citation type="submission" date="2017-03" db="EMBL/GenBank/DDBJ databases">
        <title>Phytopthora megakarya and P. palmivora, two closely related causual agents of cacao black pod achieved similar genome size and gene model numbers by different mechanisms.</title>
        <authorList>
            <person name="Ali S."/>
            <person name="Shao J."/>
            <person name="Larry D.J."/>
            <person name="Kronmiller B."/>
            <person name="Shen D."/>
            <person name="Strem M.D."/>
            <person name="Melnick R.L."/>
            <person name="Guiltinan M.J."/>
            <person name="Tyler B.M."/>
            <person name="Meinhardt L.W."/>
            <person name="Bailey B.A."/>
        </authorList>
    </citation>
    <scope>NUCLEOTIDE SEQUENCE [LARGE SCALE GENOMIC DNA]</scope>
    <source>
        <strain evidence="3">zdho120</strain>
    </source>
</reference>
<feature type="region of interest" description="Disordered" evidence="1">
    <location>
        <begin position="1"/>
        <end position="47"/>
    </location>
</feature>
<feature type="compositionally biased region" description="Polar residues" evidence="1">
    <location>
        <begin position="294"/>
        <end position="325"/>
    </location>
</feature>
<feature type="compositionally biased region" description="Basic residues" evidence="1">
    <location>
        <begin position="1"/>
        <end position="10"/>
    </location>
</feature>
<dbReference type="EMBL" id="NBNE01001508">
    <property type="protein sequence ID" value="OWZ13729.1"/>
    <property type="molecule type" value="Genomic_DNA"/>
</dbReference>
<proteinExistence type="predicted"/>
<keyword evidence="3" id="KW-1185">Reference proteome</keyword>
<sequence>MATRTSKRKASANASKGSRPTSRHKYSEDLSGNESDNDLLPVGDVGDVGDKHDKLEVQRQNCMLVDASAASSFQSTRVDGVNEETRQTKATTYHPTSIEKQIHDKIGHLDHQGKDPQSILEYEQQARGSLLLTAPPVVRGAYDFGFKIRGLSVMHFVSVARIAAMDNDDPGMNMTDFSLKKLNSPPYDKLKDALENLRQFDSTFYTEETVAVLRAAQRFIESYGRGCTTDRDTTRRLVFWLNTKLCQFCGVVFAEGLDEAVRIQAEFSHQDALLAELIRDQHEAQIATMKAQLESKSSSGNSAHTNGRNVRSAKQSGTPKSVLSSLPKQGKLTLCMKYVSKEGCNGGESPNKCFSTKRAHFRPKKLAAEVKEHIENRFGGLAHEFADL</sequence>
<dbReference type="OrthoDB" id="125953at2759"/>
<evidence type="ECO:0000313" key="2">
    <source>
        <dbReference type="EMBL" id="OWZ13729.1"/>
    </source>
</evidence>
<feature type="region of interest" description="Disordered" evidence="1">
    <location>
        <begin position="292"/>
        <end position="325"/>
    </location>
</feature>
<evidence type="ECO:0000256" key="1">
    <source>
        <dbReference type="SAM" id="MobiDB-lite"/>
    </source>
</evidence>
<dbReference type="AlphaFoldDB" id="A0A225W995"/>
<evidence type="ECO:0000313" key="3">
    <source>
        <dbReference type="Proteomes" id="UP000198211"/>
    </source>
</evidence>